<dbReference type="PROSITE" id="PS51384">
    <property type="entry name" value="FAD_FR"/>
    <property type="match status" value="1"/>
</dbReference>
<dbReference type="GO" id="GO:0051537">
    <property type="term" value="F:2 iron, 2 sulfur cluster binding"/>
    <property type="evidence" value="ECO:0007669"/>
    <property type="project" value="UniProtKB-KW"/>
</dbReference>
<dbReference type="Pfam" id="PF00175">
    <property type="entry name" value="NAD_binding_1"/>
    <property type="match status" value="1"/>
</dbReference>
<evidence type="ECO:0000256" key="11">
    <source>
        <dbReference type="ARBA" id="ARBA00034078"/>
    </source>
</evidence>
<dbReference type="InterPro" id="IPR017927">
    <property type="entry name" value="FAD-bd_FR_type"/>
</dbReference>
<dbReference type="CDD" id="cd06218">
    <property type="entry name" value="DHOD_e_trans"/>
    <property type="match status" value="1"/>
</dbReference>
<dbReference type="HAMAP" id="MF_01211">
    <property type="entry name" value="DHODB_Fe_S_bind"/>
    <property type="match status" value="1"/>
</dbReference>
<evidence type="ECO:0000256" key="10">
    <source>
        <dbReference type="ARBA" id="ARBA00023014"/>
    </source>
</evidence>
<dbReference type="GO" id="GO:0006221">
    <property type="term" value="P:pyrimidine nucleotide biosynthetic process"/>
    <property type="evidence" value="ECO:0007669"/>
    <property type="project" value="UniProtKB-KW"/>
</dbReference>
<keyword evidence="5" id="KW-0479">Metal-binding</keyword>
<feature type="domain" description="FAD-binding FR-type" evidence="12">
    <location>
        <begin position="11"/>
        <end position="112"/>
    </location>
</feature>
<comment type="cofactor">
    <cofactor evidence="11">
        <name>[2Fe-2S] cluster</name>
        <dbReference type="ChEBI" id="CHEBI:190135"/>
    </cofactor>
</comment>
<keyword evidence="6" id="KW-0274">FAD</keyword>
<evidence type="ECO:0000256" key="5">
    <source>
        <dbReference type="ARBA" id="ARBA00022723"/>
    </source>
</evidence>
<protein>
    <submittedName>
        <fullName evidence="13">Dihydroorotate dehydrogenase B (NAD(+)) electron transfer subunit</fullName>
    </submittedName>
</protein>
<dbReference type="AlphaFoldDB" id="A0A5J4T1W2"/>
<accession>A0A5J4T1W2</accession>
<dbReference type="PIRSF" id="PIRSF006816">
    <property type="entry name" value="Cyc3_hyd_g"/>
    <property type="match status" value="1"/>
</dbReference>
<evidence type="ECO:0000256" key="7">
    <source>
        <dbReference type="ARBA" id="ARBA00022975"/>
    </source>
</evidence>
<comment type="caution">
    <text evidence="13">The sequence shown here is derived from an EMBL/GenBank/DDBJ whole genome shotgun (WGS) entry which is preliminary data.</text>
</comment>
<dbReference type="GO" id="GO:0016491">
    <property type="term" value="F:oxidoreductase activity"/>
    <property type="evidence" value="ECO:0007669"/>
    <property type="project" value="InterPro"/>
</dbReference>
<dbReference type="EMBL" id="SNRY01000008">
    <property type="protein sequence ID" value="KAA6351872.1"/>
    <property type="molecule type" value="Genomic_DNA"/>
</dbReference>
<evidence type="ECO:0000259" key="12">
    <source>
        <dbReference type="PROSITE" id="PS51384"/>
    </source>
</evidence>
<dbReference type="InterPro" id="IPR019480">
    <property type="entry name" value="Dihydroorotate_DH_Fe-S-bd"/>
</dbReference>
<dbReference type="InterPro" id="IPR012165">
    <property type="entry name" value="Cyt_c3_hydrogenase_gsu"/>
</dbReference>
<keyword evidence="9" id="KW-0408">Iron</keyword>
<dbReference type="InterPro" id="IPR050353">
    <property type="entry name" value="PyrK_electron_transfer"/>
</dbReference>
<keyword evidence="2" id="KW-0813">Transport</keyword>
<dbReference type="Gene3D" id="2.10.240.10">
    <property type="entry name" value="Dihydroorotate dehydrogenase, electron transfer subunit"/>
    <property type="match status" value="1"/>
</dbReference>
<evidence type="ECO:0000256" key="3">
    <source>
        <dbReference type="ARBA" id="ARBA00022630"/>
    </source>
</evidence>
<dbReference type="InterPro" id="IPR023455">
    <property type="entry name" value="Dihydroorotate_DHASE_ETsu"/>
</dbReference>
<dbReference type="GO" id="GO:0050660">
    <property type="term" value="F:flavin adenine dinucleotide binding"/>
    <property type="evidence" value="ECO:0007669"/>
    <property type="project" value="InterPro"/>
</dbReference>
<dbReference type="Gene3D" id="3.40.50.80">
    <property type="entry name" value="Nucleotide-binding domain of ferredoxin-NADP reductase (FNR) module"/>
    <property type="match status" value="1"/>
</dbReference>
<keyword evidence="4" id="KW-0001">2Fe-2S</keyword>
<dbReference type="GO" id="GO:0046872">
    <property type="term" value="F:metal ion binding"/>
    <property type="evidence" value="ECO:0007669"/>
    <property type="project" value="UniProtKB-KW"/>
</dbReference>
<evidence type="ECO:0000256" key="1">
    <source>
        <dbReference type="ARBA" id="ARBA00006422"/>
    </source>
</evidence>
<dbReference type="InterPro" id="IPR037117">
    <property type="entry name" value="Dihydroorotate_DH_ele_sf"/>
</dbReference>
<dbReference type="PANTHER" id="PTHR43513:SF3">
    <property type="entry name" value="DIHYDROOROTATE DEHYDROGENASE B (NAD(+)), ELECTRON TRANSFER SUBUNIT-RELATED"/>
    <property type="match status" value="1"/>
</dbReference>
<keyword evidence="7" id="KW-0665">Pyrimidine biosynthesis</keyword>
<evidence type="ECO:0000256" key="2">
    <source>
        <dbReference type="ARBA" id="ARBA00022448"/>
    </source>
</evidence>
<keyword evidence="8" id="KW-0249">Electron transport</keyword>
<keyword evidence="10" id="KW-0411">Iron-sulfur</keyword>
<reference evidence="13" key="1">
    <citation type="submission" date="2019-03" db="EMBL/GenBank/DDBJ databases">
        <title>Single cell metagenomics reveals metabolic interactions within the superorganism composed of flagellate Streblomastix strix and complex community of Bacteroidetes bacteria on its surface.</title>
        <authorList>
            <person name="Treitli S.C."/>
            <person name="Kolisko M."/>
            <person name="Husnik F."/>
            <person name="Keeling P."/>
            <person name="Hampl V."/>
        </authorList>
    </citation>
    <scope>NUCLEOTIDE SEQUENCE</scope>
    <source>
        <strain evidence="13">STM</strain>
    </source>
</reference>
<keyword evidence="3" id="KW-0285">Flavoprotein</keyword>
<comment type="similarity">
    <text evidence="1">Belongs to the PyrK family.</text>
</comment>
<evidence type="ECO:0000256" key="8">
    <source>
        <dbReference type="ARBA" id="ARBA00022982"/>
    </source>
</evidence>
<dbReference type="PRINTS" id="PR00409">
    <property type="entry name" value="PHDIOXRDTASE"/>
</dbReference>
<name>A0A5J4T1W2_9ZZZZ</name>
<organism evidence="13">
    <name type="scientific">termite gut metagenome</name>
    <dbReference type="NCBI Taxonomy" id="433724"/>
    <lineage>
        <taxon>unclassified sequences</taxon>
        <taxon>metagenomes</taxon>
        <taxon>organismal metagenomes</taxon>
    </lineage>
</organism>
<evidence type="ECO:0000313" key="13">
    <source>
        <dbReference type="EMBL" id="KAA6351872.1"/>
    </source>
</evidence>
<evidence type="ECO:0000256" key="6">
    <source>
        <dbReference type="ARBA" id="ARBA00022827"/>
    </source>
</evidence>
<gene>
    <name evidence="13" type="ORF">EZS27_000821</name>
</gene>
<dbReference type="InterPro" id="IPR039261">
    <property type="entry name" value="FNR_nucleotide-bd"/>
</dbReference>
<evidence type="ECO:0000256" key="9">
    <source>
        <dbReference type="ARBA" id="ARBA00023004"/>
    </source>
</evidence>
<dbReference type="InterPro" id="IPR001433">
    <property type="entry name" value="OxRdtase_FAD/NAD-bd"/>
</dbReference>
<dbReference type="PANTHER" id="PTHR43513">
    <property type="entry name" value="DIHYDROOROTATE DEHYDROGENASE B (NAD(+)), ELECTRON TRANSFER SUBUNIT"/>
    <property type="match status" value="1"/>
</dbReference>
<evidence type="ECO:0000256" key="4">
    <source>
        <dbReference type="ARBA" id="ARBA00022714"/>
    </source>
</evidence>
<dbReference type="SUPFAM" id="SSF52343">
    <property type="entry name" value="Ferredoxin reductase-like, C-terminal NADP-linked domain"/>
    <property type="match status" value="1"/>
</dbReference>
<dbReference type="Pfam" id="PF10418">
    <property type="entry name" value="DHODB_Fe-S_bind"/>
    <property type="match status" value="1"/>
</dbReference>
<dbReference type="InterPro" id="IPR017938">
    <property type="entry name" value="Riboflavin_synthase-like_b-brl"/>
</dbReference>
<proteinExistence type="inferred from homology"/>
<dbReference type="Gene3D" id="2.40.30.10">
    <property type="entry name" value="Translation factors"/>
    <property type="match status" value="1"/>
</dbReference>
<dbReference type="SUPFAM" id="SSF63380">
    <property type="entry name" value="Riboflavin synthase domain-like"/>
    <property type="match status" value="1"/>
</dbReference>
<sequence>MHVNITAVMKKFILNLEVTENIRLNDSYTLIKLTFGTSLLPEMMPGQFAEIRIDNSSTTYLRRPISINYIDRQRNEIWFLIQIVGNGTRYLAQSKQGDVINAILPLGTGFSMPPSTSDKLLLIGGGVGTAPMLFLGEQLRKTGSNPTFLLGAKSKKDLLQLDNFRTYGNVYITTEDGSYGEKGYVTQHPILNKIRFDRIYTCGPRPMMMAIAKYAKANNVFCEVSLENTMACGIGICLCCVEDTIDGHLCICKEGPVFNINKLLWQI</sequence>